<evidence type="ECO:0000259" key="2">
    <source>
        <dbReference type="Pfam" id="PF22600"/>
    </source>
</evidence>
<dbReference type="PANTHER" id="PTHR23092:SF15">
    <property type="entry name" value="INACTIVE NON-CANONICAL POLY(A) RNA POLYMERASE PROTEIN TRF4-2-RELATED"/>
    <property type="match status" value="1"/>
</dbReference>
<proteinExistence type="predicted"/>
<dbReference type="PANTHER" id="PTHR23092">
    <property type="entry name" value="POLY(A) RNA POLYMERASE"/>
    <property type="match status" value="1"/>
</dbReference>
<gene>
    <name evidence="3" type="ORF">SLS58_007245</name>
</gene>
<dbReference type="InterPro" id="IPR054708">
    <property type="entry name" value="MTPAP-like_central"/>
</dbReference>
<dbReference type="Gene3D" id="3.30.460.10">
    <property type="entry name" value="Beta Polymerase, domain 2"/>
    <property type="match status" value="1"/>
</dbReference>
<sequence length="602" mass="68175">MLSDRTICCAGNALRPYAVLSRLFGIPLARTRPLPALHCSVAAFSTTVRHRSDNRDPHARNVDVTSLDITLEAHRRANREELLRKVTPKGESVLNARNTVWLRPELSPDRFDPLSVSGEQPKERKNGKNGKNGKTGKTGNTGQTFKRLSVTGKTENTGRTFKRVAIPDAPDRVVPPPDYLGQYVEPLHDRDDVRDEDLPWFASSLRSGATSMERLRAEIEAFTKYVQPTPEEHAGRLAVVDQTRETWSRFVSGQGRKVQHLQLEIFGSQRTGLATATSDIDFRIYNPEVEKESDAKKAPKYRRRNEYTSTLQQVFPFYEKDENFMLVFLRHARYPLISMQHAPTSVDVQLVSSNDTAHAREVAAKYMEELPAIRTLYMLFRHMLEIRGLCDVFRGGIASYSIFYMIAAGMKLGPPAAHDDPATQLLAVLDFYSDFDATSNWISLAPLAIWPKVENKPVQSKNEKRTLATQRRIGLQNEDQPYLFCLRDPADDTNDLGRKTFNWKHLQETLKTLRKELYQKLERDDGSLLLTPLVGRSFELMEARREQLVAFGRQYPLSRQALEVPVVVYGEGDSETAKEVPGDLQGEVTARQEETDSEAAKA</sequence>
<feature type="domain" description="Poly(A) RNA polymerase mitochondrial-like central palm" evidence="2">
    <location>
        <begin position="216"/>
        <end position="357"/>
    </location>
</feature>
<feature type="region of interest" description="Disordered" evidence="1">
    <location>
        <begin position="110"/>
        <end position="154"/>
    </location>
</feature>
<dbReference type="SUPFAM" id="SSF81301">
    <property type="entry name" value="Nucleotidyltransferase"/>
    <property type="match status" value="1"/>
</dbReference>
<evidence type="ECO:0000313" key="4">
    <source>
        <dbReference type="Proteomes" id="UP001521184"/>
    </source>
</evidence>
<dbReference type="InterPro" id="IPR043519">
    <property type="entry name" value="NT_sf"/>
</dbReference>
<comment type="caution">
    <text evidence="3">The sequence shown here is derived from an EMBL/GenBank/DDBJ whole genome shotgun (WGS) entry which is preliminary data.</text>
</comment>
<dbReference type="Gene3D" id="1.10.1410.10">
    <property type="match status" value="1"/>
</dbReference>
<name>A0ABR3TLN1_9PEZI</name>
<keyword evidence="4" id="KW-1185">Reference proteome</keyword>
<dbReference type="EMBL" id="JAKEKT020000054">
    <property type="protein sequence ID" value="KAL1640131.1"/>
    <property type="molecule type" value="Genomic_DNA"/>
</dbReference>
<dbReference type="InterPro" id="IPR045862">
    <property type="entry name" value="Trf4-like"/>
</dbReference>
<reference evidence="3 4" key="1">
    <citation type="journal article" date="2023" name="Plant Dis.">
        <title>First Report of Diplodia intermedia Causing Canker and Dieback Diseases on Apple Trees in Canada.</title>
        <authorList>
            <person name="Ellouze W."/>
            <person name="Ilyukhin E."/>
            <person name="Sulman M."/>
            <person name="Ali S."/>
        </authorList>
    </citation>
    <scope>NUCLEOTIDE SEQUENCE [LARGE SCALE GENOMIC DNA]</scope>
    <source>
        <strain evidence="3 4">M45-28</strain>
    </source>
</reference>
<evidence type="ECO:0000313" key="3">
    <source>
        <dbReference type="EMBL" id="KAL1640131.1"/>
    </source>
</evidence>
<feature type="region of interest" description="Disordered" evidence="1">
    <location>
        <begin position="573"/>
        <end position="602"/>
    </location>
</feature>
<feature type="compositionally biased region" description="Basic and acidic residues" evidence="1">
    <location>
        <begin position="590"/>
        <end position="602"/>
    </location>
</feature>
<feature type="compositionally biased region" description="Polar residues" evidence="1">
    <location>
        <begin position="143"/>
        <end position="154"/>
    </location>
</feature>
<accession>A0ABR3TLN1</accession>
<evidence type="ECO:0000256" key="1">
    <source>
        <dbReference type="SAM" id="MobiDB-lite"/>
    </source>
</evidence>
<dbReference type="Pfam" id="PF22600">
    <property type="entry name" value="MTPAP-like_central"/>
    <property type="match status" value="1"/>
</dbReference>
<protein>
    <recommendedName>
        <fullName evidence="2">Poly(A) RNA polymerase mitochondrial-like central palm domain-containing protein</fullName>
    </recommendedName>
</protein>
<dbReference type="Proteomes" id="UP001521184">
    <property type="component" value="Unassembled WGS sequence"/>
</dbReference>
<dbReference type="SUPFAM" id="SSF81631">
    <property type="entry name" value="PAP/OAS1 substrate-binding domain"/>
    <property type="match status" value="1"/>
</dbReference>
<organism evidence="3 4">
    <name type="scientific">Diplodia intermedia</name>
    <dbReference type="NCBI Taxonomy" id="856260"/>
    <lineage>
        <taxon>Eukaryota</taxon>
        <taxon>Fungi</taxon>
        <taxon>Dikarya</taxon>
        <taxon>Ascomycota</taxon>
        <taxon>Pezizomycotina</taxon>
        <taxon>Dothideomycetes</taxon>
        <taxon>Dothideomycetes incertae sedis</taxon>
        <taxon>Botryosphaeriales</taxon>
        <taxon>Botryosphaeriaceae</taxon>
        <taxon>Diplodia</taxon>
    </lineage>
</organism>